<reference evidence="5" key="1">
    <citation type="submission" date="2018-05" db="EMBL/GenBank/DDBJ databases">
        <authorList>
            <person name="Lanie J.A."/>
            <person name="Ng W.-L."/>
            <person name="Kazmierczak K.M."/>
            <person name="Andrzejewski T.M."/>
            <person name="Davidsen T.M."/>
            <person name="Wayne K.J."/>
            <person name="Tettelin H."/>
            <person name="Glass J.I."/>
            <person name="Rusch D."/>
            <person name="Podicherti R."/>
            <person name="Tsui H.-C.T."/>
            <person name="Winkler M.E."/>
        </authorList>
    </citation>
    <scope>NUCLEOTIDE SEQUENCE</scope>
</reference>
<dbReference type="GO" id="GO:0006417">
    <property type="term" value="P:regulation of translation"/>
    <property type="evidence" value="ECO:0007669"/>
    <property type="project" value="UniProtKB-KW"/>
</dbReference>
<name>A0A383ECD1_9ZZZZ</name>
<evidence type="ECO:0000313" key="5">
    <source>
        <dbReference type="EMBL" id="SVE54542.1"/>
    </source>
</evidence>
<feature type="domain" description="SUI1" evidence="4">
    <location>
        <begin position="37"/>
        <end position="103"/>
    </location>
</feature>
<accession>A0A383ECD1</accession>
<dbReference type="AlphaFoldDB" id="A0A383ECD1"/>
<dbReference type="InterPro" id="IPR050318">
    <property type="entry name" value="DENR/SUI1_TIF"/>
</dbReference>
<sequence length="111" mass="12424">MNQDKKCNVVYSTDPNFENNYNDMDEPDTIETNNQDVRIWLDRRGGGKILTVIKGFNGPASDLELLGKELKKRCAVGGTVKDKMIQIQGDQRDKILRILTEKGIKAKKAGG</sequence>
<dbReference type="GO" id="GO:0003743">
    <property type="term" value="F:translation initiation factor activity"/>
    <property type="evidence" value="ECO:0007669"/>
    <property type="project" value="InterPro"/>
</dbReference>
<dbReference type="GO" id="GO:0002188">
    <property type="term" value="P:translation reinitiation"/>
    <property type="evidence" value="ECO:0007669"/>
    <property type="project" value="TreeGrafter"/>
</dbReference>
<keyword evidence="3" id="KW-0648">Protein biosynthesis</keyword>
<dbReference type="Gene3D" id="3.30.780.10">
    <property type="entry name" value="SUI1-like domain"/>
    <property type="match status" value="1"/>
</dbReference>
<organism evidence="5">
    <name type="scientific">marine metagenome</name>
    <dbReference type="NCBI Taxonomy" id="408172"/>
    <lineage>
        <taxon>unclassified sequences</taxon>
        <taxon>metagenomes</taxon>
        <taxon>ecological metagenomes</taxon>
    </lineage>
</organism>
<comment type="similarity">
    <text evidence="1">Belongs to the SUI1 family.</text>
</comment>
<evidence type="ECO:0000256" key="1">
    <source>
        <dbReference type="ARBA" id="ARBA00005422"/>
    </source>
</evidence>
<dbReference type="PROSITE" id="PS50296">
    <property type="entry name" value="SUI1"/>
    <property type="match status" value="1"/>
</dbReference>
<evidence type="ECO:0000256" key="2">
    <source>
        <dbReference type="ARBA" id="ARBA00022845"/>
    </source>
</evidence>
<dbReference type="InterPro" id="IPR005872">
    <property type="entry name" value="SUI1_arc_bac"/>
</dbReference>
<dbReference type="CDD" id="cd11567">
    <property type="entry name" value="YciH_like"/>
    <property type="match status" value="1"/>
</dbReference>
<dbReference type="EMBL" id="UINC01224776">
    <property type="protein sequence ID" value="SVE54542.1"/>
    <property type="molecule type" value="Genomic_DNA"/>
</dbReference>
<dbReference type="PIRSF" id="PIRSF037511">
    <property type="entry name" value="Transl_init_SUI1_pro"/>
    <property type="match status" value="1"/>
</dbReference>
<dbReference type="Pfam" id="PF01253">
    <property type="entry name" value="SUI1"/>
    <property type="match status" value="1"/>
</dbReference>
<dbReference type="GO" id="GO:0003729">
    <property type="term" value="F:mRNA binding"/>
    <property type="evidence" value="ECO:0007669"/>
    <property type="project" value="TreeGrafter"/>
</dbReference>
<protein>
    <recommendedName>
        <fullName evidence="4">SUI1 domain-containing protein</fullName>
    </recommendedName>
</protein>
<dbReference type="InterPro" id="IPR001950">
    <property type="entry name" value="SUI1"/>
</dbReference>
<keyword evidence="2" id="KW-0810">Translation regulation</keyword>
<evidence type="ECO:0000259" key="4">
    <source>
        <dbReference type="PROSITE" id="PS50296"/>
    </source>
</evidence>
<dbReference type="GO" id="GO:0001731">
    <property type="term" value="P:formation of translation preinitiation complex"/>
    <property type="evidence" value="ECO:0007669"/>
    <property type="project" value="TreeGrafter"/>
</dbReference>
<dbReference type="PANTHER" id="PTHR12789">
    <property type="entry name" value="DENSITY-REGULATED PROTEIN HOMOLOG"/>
    <property type="match status" value="1"/>
</dbReference>
<dbReference type="SUPFAM" id="SSF55159">
    <property type="entry name" value="eIF1-like"/>
    <property type="match status" value="1"/>
</dbReference>
<evidence type="ECO:0000256" key="3">
    <source>
        <dbReference type="ARBA" id="ARBA00022917"/>
    </source>
</evidence>
<dbReference type="PANTHER" id="PTHR12789:SF0">
    <property type="entry name" value="DENSITY-REGULATED PROTEIN"/>
    <property type="match status" value="1"/>
</dbReference>
<proteinExistence type="inferred from homology"/>
<gene>
    <name evidence="5" type="ORF">METZ01_LOCUS507396</name>
</gene>
<dbReference type="InterPro" id="IPR036877">
    <property type="entry name" value="SUI1_dom_sf"/>
</dbReference>